<dbReference type="InterPro" id="IPR029039">
    <property type="entry name" value="Flavoprotein-like_sf"/>
</dbReference>
<dbReference type="InterPro" id="IPR046980">
    <property type="entry name" value="KefG/KefF"/>
</dbReference>
<dbReference type="InterPro" id="IPR003680">
    <property type="entry name" value="Flavodoxin_fold"/>
</dbReference>
<reference evidence="3 4" key="1">
    <citation type="submission" date="2018-11" db="EMBL/GenBank/DDBJ databases">
        <title>The Potential of Streptomyces as Biocontrol Agents against the Tomato grey mould, Botrytis cinerea (Gray mold) Frontiers in Microbiology.</title>
        <authorList>
            <person name="Li D."/>
        </authorList>
    </citation>
    <scope>NUCLEOTIDE SEQUENCE [LARGE SCALE GENOMIC DNA]</scope>
    <source>
        <strain evidence="3 4">NEAU-LD23</strain>
    </source>
</reference>
<proteinExistence type="predicted"/>
<dbReference type="Gene3D" id="3.40.50.360">
    <property type="match status" value="1"/>
</dbReference>
<dbReference type="PANTHER" id="PTHR47307:SF1">
    <property type="entry name" value="GLUTATHIONE-REGULATED POTASSIUM-EFFLUX SYSTEM ANCILLARY PROTEIN KEFG"/>
    <property type="match status" value="1"/>
</dbReference>
<name>A0A3M8TRF2_9ACTN</name>
<organism evidence="3 4">
    <name type="scientific">Streptomyces botrytidirepellens</name>
    <dbReference type="NCBI Taxonomy" id="2486417"/>
    <lineage>
        <taxon>Bacteria</taxon>
        <taxon>Bacillati</taxon>
        <taxon>Actinomycetota</taxon>
        <taxon>Actinomycetes</taxon>
        <taxon>Kitasatosporales</taxon>
        <taxon>Streptomycetaceae</taxon>
        <taxon>Streptomyces</taxon>
    </lineage>
</organism>
<dbReference type="Proteomes" id="UP000275401">
    <property type="component" value="Unassembled WGS sequence"/>
</dbReference>
<dbReference type="PANTHER" id="PTHR47307">
    <property type="entry name" value="GLUTATHIONE-REGULATED POTASSIUM-EFFLUX SYSTEM ANCILLARY PROTEIN KEFG"/>
    <property type="match status" value="1"/>
</dbReference>
<dbReference type="Pfam" id="PF02525">
    <property type="entry name" value="Flavodoxin_2"/>
    <property type="match status" value="1"/>
</dbReference>
<protein>
    <submittedName>
        <fullName evidence="3">Oxidoreductase</fullName>
    </submittedName>
</protein>
<evidence type="ECO:0000313" key="4">
    <source>
        <dbReference type="Proteomes" id="UP000275401"/>
    </source>
</evidence>
<accession>A0A3M8TRF2</accession>
<sequence>MFSHCFSRRKAVRTLVVLAHPDLAASRVNAALAEAARPVDGVTLHDLYATYPDLVIDVEREQRLLLEHDRIVLQFPFYWYSAPPLLKKWLDEVFLHGFAYGSQGTALRGKALLVATTAGASEEMYRPEGFKRFTVAELLNTFDATANITGMRYEEPFVVHGTHGLDDAALAAHQEHYRALLASGVPRERDLAVA</sequence>
<dbReference type="GO" id="GO:0010181">
    <property type="term" value="F:FMN binding"/>
    <property type="evidence" value="ECO:0007669"/>
    <property type="project" value="TreeGrafter"/>
</dbReference>
<evidence type="ECO:0000259" key="2">
    <source>
        <dbReference type="Pfam" id="PF02525"/>
    </source>
</evidence>
<keyword evidence="4" id="KW-1185">Reference proteome</keyword>
<dbReference type="GO" id="GO:0003955">
    <property type="term" value="F:NAD(P)H dehydrogenase (quinone) activity"/>
    <property type="evidence" value="ECO:0007669"/>
    <property type="project" value="TreeGrafter"/>
</dbReference>
<dbReference type="GO" id="GO:0009055">
    <property type="term" value="F:electron transfer activity"/>
    <property type="evidence" value="ECO:0007669"/>
    <property type="project" value="TreeGrafter"/>
</dbReference>
<dbReference type="SUPFAM" id="SSF52218">
    <property type="entry name" value="Flavoproteins"/>
    <property type="match status" value="1"/>
</dbReference>
<dbReference type="AlphaFoldDB" id="A0A3M8TRF2"/>
<keyword evidence="1" id="KW-0560">Oxidoreductase</keyword>
<evidence type="ECO:0000313" key="3">
    <source>
        <dbReference type="EMBL" id="RNF96079.1"/>
    </source>
</evidence>
<evidence type="ECO:0000256" key="1">
    <source>
        <dbReference type="ARBA" id="ARBA00023002"/>
    </source>
</evidence>
<dbReference type="EMBL" id="RIBZ01000733">
    <property type="protein sequence ID" value="RNF96079.1"/>
    <property type="molecule type" value="Genomic_DNA"/>
</dbReference>
<comment type="caution">
    <text evidence="3">The sequence shown here is derived from an EMBL/GenBank/DDBJ whole genome shotgun (WGS) entry which is preliminary data.</text>
</comment>
<gene>
    <name evidence="3" type="ORF">EEJ42_37415</name>
</gene>
<feature type="domain" description="Flavodoxin-like fold" evidence="2">
    <location>
        <begin position="13"/>
        <end position="180"/>
    </location>
</feature>